<dbReference type="CDD" id="cd12148">
    <property type="entry name" value="fungal_TF_MHR"/>
    <property type="match status" value="1"/>
</dbReference>
<feature type="compositionally biased region" description="Acidic residues" evidence="1">
    <location>
        <begin position="459"/>
        <end position="487"/>
    </location>
</feature>
<dbReference type="Proteomes" id="UP000219338">
    <property type="component" value="Unassembled WGS sequence"/>
</dbReference>
<proteinExistence type="predicted"/>
<dbReference type="AlphaFoldDB" id="A0A284RIG0"/>
<keyword evidence="3" id="KW-1185">Reference proteome</keyword>
<name>A0A284RIG0_ARMOS</name>
<gene>
    <name evidence="2" type="ORF">ARMOST_11899</name>
</gene>
<evidence type="ECO:0000256" key="1">
    <source>
        <dbReference type="SAM" id="MobiDB-lite"/>
    </source>
</evidence>
<protein>
    <recommendedName>
        <fullName evidence="4">Transcription factor domain-containing protein</fullName>
    </recommendedName>
</protein>
<feature type="region of interest" description="Disordered" evidence="1">
    <location>
        <begin position="433"/>
        <end position="492"/>
    </location>
</feature>
<dbReference type="OrthoDB" id="10608883at2759"/>
<evidence type="ECO:0000313" key="3">
    <source>
        <dbReference type="Proteomes" id="UP000219338"/>
    </source>
</evidence>
<organism evidence="2 3">
    <name type="scientific">Armillaria ostoyae</name>
    <name type="common">Armillaria root rot fungus</name>
    <dbReference type="NCBI Taxonomy" id="47428"/>
    <lineage>
        <taxon>Eukaryota</taxon>
        <taxon>Fungi</taxon>
        <taxon>Dikarya</taxon>
        <taxon>Basidiomycota</taxon>
        <taxon>Agaricomycotina</taxon>
        <taxon>Agaricomycetes</taxon>
        <taxon>Agaricomycetidae</taxon>
        <taxon>Agaricales</taxon>
        <taxon>Marasmiineae</taxon>
        <taxon>Physalacriaceae</taxon>
        <taxon>Armillaria</taxon>
    </lineage>
</organism>
<accession>A0A284RIG0</accession>
<reference evidence="3" key="1">
    <citation type="journal article" date="2017" name="Nat. Ecol. Evol.">
        <title>Genome expansion and lineage-specific genetic innovations in the forest pathogenic fungi Armillaria.</title>
        <authorList>
            <person name="Sipos G."/>
            <person name="Prasanna A.N."/>
            <person name="Walter M.C."/>
            <person name="O'Connor E."/>
            <person name="Balint B."/>
            <person name="Krizsan K."/>
            <person name="Kiss B."/>
            <person name="Hess J."/>
            <person name="Varga T."/>
            <person name="Slot J."/>
            <person name="Riley R."/>
            <person name="Boka B."/>
            <person name="Rigling D."/>
            <person name="Barry K."/>
            <person name="Lee J."/>
            <person name="Mihaltcheva S."/>
            <person name="LaButti K."/>
            <person name="Lipzen A."/>
            <person name="Waldron R."/>
            <person name="Moloney N.M."/>
            <person name="Sperisen C."/>
            <person name="Kredics L."/>
            <person name="Vagvoelgyi C."/>
            <person name="Patrignani A."/>
            <person name="Fitzpatrick D."/>
            <person name="Nagy I."/>
            <person name="Doyle S."/>
            <person name="Anderson J.B."/>
            <person name="Grigoriev I.V."/>
            <person name="Gueldener U."/>
            <person name="Muensterkoetter M."/>
            <person name="Nagy L.G."/>
        </authorList>
    </citation>
    <scope>NUCLEOTIDE SEQUENCE [LARGE SCALE GENOMIC DNA]</scope>
    <source>
        <strain evidence="3">C18/9</strain>
    </source>
</reference>
<dbReference type="EMBL" id="FUEG01000009">
    <property type="protein sequence ID" value="SJL08534.1"/>
    <property type="molecule type" value="Genomic_DNA"/>
</dbReference>
<evidence type="ECO:0008006" key="4">
    <source>
        <dbReference type="Google" id="ProtNLM"/>
    </source>
</evidence>
<evidence type="ECO:0000313" key="2">
    <source>
        <dbReference type="EMBL" id="SJL08534.1"/>
    </source>
</evidence>
<sequence>MLKSIQGVSSTLTDTNECHSADEDFNKVSSFFRKYIPVYNVALPLCKAYSAVGPWLFGPVGRHQIFKELLPHCYVQGEPKLLGGAEDLALLFSILCLGSLAHTDCYVLTQNCVCDHYRSLSEQALVLYQGSESLVYAQTLAHLAFYDRVKTGNNTGLMERAWKAAFSIGSYQDFQDWTAPSVELDKRRLLCWNLAVDDALQSLAYGRPSPFFRDLMRNFPVEMMKICDRKDNGDCDFKSWRAVFGALLFQLVKLNPRPLSNDRLMRSMDFKLRDIVLPAFAPSSQPQGFDFVETLAHCLPRNYKQIATMYLHMKRFEIAIRMKPCDPSSSKYAESFFTGYRAVFDFLDSTCLQFNAFPAQISRLWDFWTHAFSAMVMLYFVARSGPRCPMAPEVLLKLKSAFSVFEAAAGYGGRVASLLPAVQRVYRQAQDEYAQGGYSPSHNHEDDDTGDENMHRSESEDEDSNEDEDDSCDENTTDSYVEDDGEPGYDCVNDGHDCNLYGRSGDGRGQEPVMSPTTHLAAPSCLMASSKVTNTGAAVHRGYDKPQDPIPRTHVLQGHLDSEGSSYSGGFIGSASLDMTGSQRIASSPKTWKAACPIRSKYPSGILPTGRLPKGVAKGPADPIPSACTPKAIGTDSAGQMPLVHTTFKTVTTSSAGPLGAETKATNQSCGLFSGVRTAESTRSPSGSSLVADAFKFTSPSMNAKPKDDCNSAFITNTSGPSRTADNSRAIEDHLELGGTDVNEILTALLQQPLADTTSMASNECCSHWEKLFSFFSQDNGLARVGTETQAVGSTKEGIHLGNFDSVQSSSSALGADKMNEVGFFEWS</sequence>